<reference evidence="1 2" key="1">
    <citation type="journal article" date="2021" name="Genome Biol. Evol.">
        <title>Complete Genome Sequencing of a Novel Gloeobacter Species from a Waterfall Cave in Mexico.</title>
        <authorList>
            <person name="Saw J.H."/>
            <person name="Cardona T."/>
            <person name="Montejano G."/>
        </authorList>
    </citation>
    <scope>NUCLEOTIDE SEQUENCE [LARGE SCALE GENOMIC DNA]</scope>
    <source>
        <strain evidence="1">MG652769</strain>
    </source>
</reference>
<dbReference type="Gene3D" id="1.10.10.10">
    <property type="entry name" value="Winged helix-like DNA-binding domain superfamily/Winged helix DNA-binding domain"/>
    <property type="match status" value="1"/>
</dbReference>
<proteinExistence type="predicted"/>
<dbReference type="EMBL" id="CP063845">
    <property type="protein sequence ID" value="UFP94357.1"/>
    <property type="molecule type" value="Genomic_DNA"/>
</dbReference>
<keyword evidence="2" id="KW-1185">Reference proteome</keyword>
<accession>A0ABY3PLU3</accession>
<name>A0ABY3PLU3_9CYAN</name>
<dbReference type="PROSITE" id="PS51197">
    <property type="entry name" value="HTH_RRF2_2"/>
    <property type="match status" value="1"/>
</dbReference>
<evidence type="ECO:0000313" key="1">
    <source>
        <dbReference type="EMBL" id="UFP94357.1"/>
    </source>
</evidence>
<gene>
    <name evidence="1" type="ORF">ISF26_21860</name>
</gene>
<protein>
    <submittedName>
        <fullName evidence="1">Rrf2 family transcriptional regulator</fullName>
    </submittedName>
</protein>
<dbReference type="InterPro" id="IPR036390">
    <property type="entry name" value="WH_DNA-bd_sf"/>
</dbReference>
<dbReference type="PANTHER" id="PTHR33221:SF15">
    <property type="entry name" value="HTH-TYPE TRANSCRIPTIONAL REGULATOR YWGB-RELATED"/>
    <property type="match status" value="1"/>
</dbReference>
<organism evidence="1 2">
    <name type="scientific">Gloeobacter morelensis MG652769</name>
    <dbReference type="NCBI Taxonomy" id="2781736"/>
    <lineage>
        <taxon>Bacteria</taxon>
        <taxon>Bacillati</taxon>
        <taxon>Cyanobacteriota</taxon>
        <taxon>Cyanophyceae</taxon>
        <taxon>Gloeobacterales</taxon>
        <taxon>Gloeobacteraceae</taxon>
        <taxon>Gloeobacter</taxon>
        <taxon>Gloeobacter morelensis</taxon>
    </lineage>
</organism>
<evidence type="ECO:0000313" key="2">
    <source>
        <dbReference type="Proteomes" id="UP001054846"/>
    </source>
</evidence>
<dbReference type="PANTHER" id="PTHR33221">
    <property type="entry name" value="WINGED HELIX-TURN-HELIX TRANSCRIPTIONAL REGULATOR, RRF2 FAMILY"/>
    <property type="match status" value="1"/>
</dbReference>
<dbReference type="InterPro" id="IPR036388">
    <property type="entry name" value="WH-like_DNA-bd_sf"/>
</dbReference>
<sequence length="150" mass="16040">MPTSSRFAVAVHVLTALSANPEQPIKSEQMAKSASTNPAVIRRIASMLSKAGLTGAQLGLGGGAVLARPASEITLLDVFRAVEEPRLFSWHRNCPDQECFIGRNIQKVLRRTTDRAQAALEAELQKVTIAEVTREVGAPATCEAMAEQSG</sequence>
<dbReference type="SUPFAM" id="SSF46785">
    <property type="entry name" value="Winged helix' DNA-binding domain"/>
    <property type="match status" value="1"/>
</dbReference>
<dbReference type="InterPro" id="IPR000944">
    <property type="entry name" value="Tscrpt_reg_Rrf2"/>
</dbReference>
<dbReference type="RefSeq" id="WP_230841412.1">
    <property type="nucleotide sequence ID" value="NZ_CP063845.1"/>
</dbReference>
<dbReference type="Proteomes" id="UP001054846">
    <property type="component" value="Chromosome"/>
</dbReference>
<dbReference type="Pfam" id="PF02082">
    <property type="entry name" value="Rrf2"/>
    <property type="match status" value="1"/>
</dbReference>